<dbReference type="OrthoDB" id="435275at2759"/>
<dbReference type="InterPro" id="IPR024943">
    <property type="entry name" value="Enhancer_polycomb"/>
</dbReference>
<dbReference type="Pfam" id="PF10513">
    <property type="entry name" value="EPL1"/>
    <property type="match status" value="1"/>
</dbReference>
<name>G7I346_MEDTR</name>
<evidence type="ECO:0000256" key="7">
    <source>
        <dbReference type="SAM" id="MobiDB-lite"/>
    </source>
</evidence>
<reference evidence="9 11" key="1">
    <citation type="journal article" date="2011" name="Nature">
        <title>The Medicago genome provides insight into the evolution of rhizobial symbioses.</title>
        <authorList>
            <person name="Young N.D."/>
            <person name="Debelle F."/>
            <person name="Oldroyd G.E."/>
            <person name="Geurts R."/>
            <person name="Cannon S.B."/>
            <person name="Udvardi M.K."/>
            <person name="Benedito V.A."/>
            <person name="Mayer K.F."/>
            <person name="Gouzy J."/>
            <person name="Schoof H."/>
            <person name="Van de Peer Y."/>
            <person name="Proost S."/>
            <person name="Cook D.R."/>
            <person name="Meyers B.C."/>
            <person name="Spannagl M."/>
            <person name="Cheung F."/>
            <person name="De Mita S."/>
            <person name="Krishnakumar V."/>
            <person name="Gundlach H."/>
            <person name="Zhou S."/>
            <person name="Mudge J."/>
            <person name="Bharti A.K."/>
            <person name="Murray J.D."/>
            <person name="Naoumkina M.A."/>
            <person name="Rosen B."/>
            <person name="Silverstein K.A."/>
            <person name="Tang H."/>
            <person name="Rombauts S."/>
            <person name="Zhao P.X."/>
            <person name="Zhou P."/>
            <person name="Barbe V."/>
            <person name="Bardou P."/>
            <person name="Bechner M."/>
            <person name="Bellec A."/>
            <person name="Berger A."/>
            <person name="Berges H."/>
            <person name="Bidwell S."/>
            <person name="Bisseling T."/>
            <person name="Choisne N."/>
            <person name="Couloux A."/>
            <person name="Denny R."/>
            <person name="Deshpande S."/>
            <person name="Dai X."/>
            <person name="Doyle J.J."/>
            <person name="Dudez A.M."/>
            <person name="Farmer A.D."/>
            <person name="Fouteau S."/>
            <person name="Franken C."/>
            <person name="Gibelin C."/>
            <person name="Gish J."/>
            <person name="Goldstein S."/>
            <person name="Gonzalez A.J."/>
            <person name="Green P.J."/>
            <person name="Hallab A."/>
            <person name="Hartog M."/>
            <person name="Hua A."/>
            <person name="Humphray S.J."/>
            <person name="Jeong D.H."/>
            <person name="Jing Y."/>
            <person name="Jocker A."/>
            <person name="Kenton S.M."/>
            <person name="Kim D.J."/>
            <person name="Klee K."/>
            <person name="Lai H."/>
            <person name="Lang C."/>
            <person name="Lin S."/>
            <person name="Macmil S.L."/>
            <person name="Magdelenat G."/>
            <person name="Matthews L."/>
            <person name="McCorrison J."/>
            <person name="Monaghan E.L."/>
            <person name="Mun J.H."/>
            <person name="Najar F.Z."/>
            <person name="Nicholson C."/>
            <person name="Noirot C."/>
            <person name="O'Bleness M."/>
            <person name="Paule C.R."/>
            <person name="Poulain J."/>
            <person name="Prion F."/>
            <person name="Qin B."/>
            <person name="Qu C."/>
            <person name="Retzel E.F."/>
            <person name="Riddle C."/>
            <person name="Sallet E."/>
            <person name="Samain S."/>
            <person name="Samson N."/>
            <person name="Sanders I."/>
            <person name="Saurat O."/>
            <person name="Scarpelli C."/>
            <person name="Schiex T."/>
            <person name="Segurens B."/>
            <person name="Severin A.J."/>
            <person name="Sherrier D.J."/>
            <person name="Shi R."/>
            <person name="Sims S."/>
            <person name="Singer S.R."/>
            <person name="Sinharoy S."/>
            <person name="Sterck L."/>
            <person name="Viollet A."/>
            <person name="Wang B.B."/>
            <person name="Wang K."/>
            <person name="Wang M."/>
            <person name="Wang X."/>
            <person name="Warfsmann J."/>
            <person name="Weissenbach J."/>
            <person name="White D.D."/>
            <person name="White J.D."/>
            <person name="Wiley G.B."/>
            <person name="Wincker P."/>
            <person name="Xing Y."/>
            <person name="Yang L."/>
            <person name="Yao Z."/>
            <person name="Ying F."/>
            <person name="Zhai J."/>
            <person name="Zhou L."/>
            <person name="Zuber A."/>
            <person name="Denarie J."/>
            <person name="Dixon R.A."/>
            <person name="May G.D."/>
            <person name="Schwartz D.C."/>
            <person name="Rogers J."/>
            <person name="Quetier F."/>
            <person name="Town C.D."/>
            <person name="Roe B.A."/>
        </authorList>
    </citation>
    <scope>NUCLEOTIDE SEQUENCE [LARGE SCALE GENOMIC DNA]</scope>
    <source>
        <strain evidence="9">A17</strain>
        <strain evidence="10 11">cv. Jemalong A17</strain>
    </source>
</reference>
<dbReference type="GO" id="GO:0035267">
    <property type="term" value="C:NuA4 histone acetyltransferase complex"/>
    <property type="evidence" value="ECO:0007669"/>
    <property type="project" value="InterPro"/>
</dbReference>
<evidence type="ECO:0000256" key="4">
    <source>
        <dbReference type="ARBA" id="ARBA00023163"/>
    </source>
</evidence>
<evidence type="ECO:0000313" key="10">
    <source>
        <dbReference type="EnsemblPlants" id="AES62004"/>
    </source>
</evidence>
<dbReference type="GO" id="GO:0005634">
    <property type="term" value="C:nucleus"/>
    <property type="evidence" value="ECO:0007669"/>
    <property type="project" value="UniProtKB-SubCell"/>
</dbReference>
<comment type="subcellular location">
    <subcellularLocation>
        <location evidence="1 6">Nucleus</location>
    </subcellularLocation>
</comment>
<dbReference type="EMBL" id="CM001217">
    <property type="protein sequence ID" value="AES62004.1"/>
    <property type="molecule type" value="Genomic_DNA"/>
</dbReference>
<dbReference type="STRING" id="3880.G7I346"/>
<reference evidence="9 11" key="2">
    <citation type="journal article" date="2014" name="BMC Genomics">
        <title>An improved genome release (version Mt4.0) for the model legume Medicago truncatula.</title>
        <authorList>
            <person name="Tang H."/>
            <person name="Krishnakumar V."/>
            <person name="Bidwell S."/>
            <person name="Rosen B."/>
            <person name="Chan A."/>
            <person name="Zhou S."/>
            <person name="Gentzbittel L."/>
            <person name="Childs K.L."/>
            <person name="Yandell M."/>
            <person name="Gundlach H."/>
            <person name="Mayer K.F."/>
            <person name="Schwartz D.C."/>
            <person name="Town C.D."/>
        </authorList>
    </citation>
    <scope>GENOME REANNOTATION</scope>
    <source>
        <strain evidence="10 11">cv. Jemalong A17</strain>
    </source>
</reference>
<keyword evidence="4 6" id="KW-0804">Transcription</keyword>
<dbReference type="KEGG" id="mtr:11405370"/>
<gene>
    <name evidence="10" type="primary">11405370</name>
    <name evidence="9" type="ordered locus">MTR_1g092650</name>
</gene>
<evidence type="ECO:0000256" key="5">
    <source>
        <dbReference type="ARBA" id="ARBA00023242"/>
    </source>
</evidence>
<evidence type="ECO:0000313" key="9">
    <source>
        <dbReference type="EMBL" id="AES62004.1"/>
    </source>
</evidence>
<evidence type="ECO:0000256" key="6">
    <source>
        <dbReference type="RuleBase" id="RU361124"/>
    </source>
</evidence>
<dbReference type="AlphaFoldDB" id="G7I346"/>
<accession>G7I346</accession>
<dbReference type="EnsemblPlants" id="AES62004">
    <property type="protein sequence ID" value="AES62004"/>
    <property type="gene ID" value="MTR_1g092650"/>
</dbReference>
<sequence length="699" mass="78670">MPSPSVATRQTTTVFGVVKGGGGDTGRVLRSGRQLWPDSGNVSDDRRKKPAKTNLHNDGSDRFYGKMYSRKRKRNVENNESKIVRFQRQRMKDPCKIAVIVKPCSEDIGLFSCFLFLVLRTVVMFGLTFEDLAAFVLSEPICSVYASRGIQFLQGSVTANVGICQFFGVRRFIPLFCVDFSAVPQCFKSLHSAVVLRYMFRSLFLACNLVNVAIDIEDGVDLSDFEMELQISCDSFMKETFEFETISITPEVIETNDDLSLHESVTSSKLAGRNGKRHSMNAQCVQMRRTSPRIREAQNPSTKNMSNNELPSDSKGGWEKSSAGVASNKKPRRLTNSCTSLYLSEAKSVMEDSREAIDSSCCSANILIVESDRCYRVEGAVVTSEETPKSGEWHLAVKKDGLTRCTLKADKIMRPCSSNRYTHVKMVSLINGWKLEFANRQNWLAFKNLYKECSEREIPIPAAKYIPVPGVCEVSDYADSYTFPFNRPDSYISTNSDEFYRAMSSKTAIYDMDSGDEDWASKFNKEFQEHVSEDDFESIVDALEKTYHYNPDDCCDAKTVSYWCKNLVSKKAVEAVHAYWMRKRKHNHSSLLRIFQSYQSKISPFVLKPSLRKKRSFKRHPSQINRSENPNVLQAAAEAEAAKAAANESTELAIQKRKEAQSLAENADLAVYKATMLVRMTEATQAGGSVDALAGHFLD</sequence>
<evidence type="ECO:0000256" key="1">
    <source>
        <dbReference type="ARBA" id="ARBA00004123"/>
    </source>
</evidence>
<feature type="compositionally biased region" description="Polar residues" evidence="7">
    <location>
        <begin position="298"/>
        <end position="311"/>
    </location>
</feature>
<evidence type="ECO:0000256" key="3">
    <source>
        <dbReference type="ARBA" id="ARBA00023015"/>
    </source>
</evidence>
<dbReference type="OMA" id="WLKKFNS"/>
<dbReference type="InterPro" id="IPR019542">
    <property type="entry name" value="Enhancer_polycomb-like_N"/>
</dbReference>
<proteinExistence type="inferred from homology"/>
<keyword evidence="3 6" id="KW-0805">Transcription regulation</keyword>
<evidence type="ECO:0000259" key="8">
    <source>
        <dbReference type="Pfam" id="PF10513"/>
    </source>
</evidence>
<dbReference type="eggNOG" id="KOG2261">
    <property type="taxonomic scope" value="Eukaryota"/>
</dbReference>
<dbReference type="GO" id="GO:0032777">
    <property type="term" value="C:piccolo histone acetyltransferase complex"/>
    <property type="evidence" value="ECO:0000318"/>
    <property type="project" value="GO_Central"/>
</dbReference>
<keyword evidence="11" id="KW-1185">Reference proteome</keyword>
<protein>
    <recommendedName>
        <fullName evidence="6">Enhancer of polycomb-like protein</fullName>
    </recommendedName>
</protein>
<feature type="region of interest" description="Disordered" evidence="7">
    <location>
        <begin position="270"/>
        <end position="331"/>
    </location>
</feature>
<feature type="domain" description="Enhancer of polycomb-like N-terminal" evidence="8">
    <location>
        <begin position="408"/>
        <end position="546"/>
    </location>
</feature>
<feature type="region of interest" description="Disordered" evidence="7">
    <location>
        <begin position="21"/>
        <end position="56"/>
    </location>
</feature>
<evidence type="ECO:0000256" key="2">
    <source>
        <dbReference type="ARBA" id="ARBA00008035"/>
    </source>
</evidence>
<evidence type="ECO:0000313" key="11">
    <source>
        <dbReference type="Proteomes" id="UP000002051"/>
    </source>
</evidence>
<dbReference type="GO" id="GO:0006357">
    <property type="term" value="P:regulation of transcription by RNA polymerase II"/>
    <property type="evidence" value="ECO:0000318"/>
    <property type="project" value="GO_Central"/>
</dbReference>
<dbReference type="Proteomes" id="UP000002051">
    <property type="component" value="Unassembled WGS sequence"/>
</dbReference>
<dbReference type="PANTHER" id="PTHR14898">
    <property type="entry name" value="ENHANCER OF POLYCOMB"/>
    <property type="match status" value="1"/>
</dbReference>
<dbReference type="HOGENOM" id="CLU_018699_0_0_1"/>
<reference evidence="10" key="3">
    <citation type="submission" date="2015-04" db="UniProtKB">
        <authorList>
            <consortium name="EnsemblPlants"/>
        </authorList>
    </citation>
    <scope>IDENTIFICATION</scope>
    <source>
        <strain evidence="10">cv. Jemalong A17</strain>
    </source>
</reference>
<comment type="similarity">
    <text evidence="2 6">Belongs to the enhancer of polycomb family.</text>
</comment>
<organism evidence="9 11">
    <name type="scientific">Medicago truncatula</name>
    <name type="common">Barrel medic</name>
    <name type="synonym">Medicago tribuloides</name>
    <dbReference type="NCBI Taxonomy" id="3880"/>
    <lineage>
        <taxon>Eukaryota</taxon>
        <taxon>Viridiplantae</taxon>
        <taxon>Streptophyta</taxon>
        <taxon>Embryophyta</taxon>
        <taxon>Tracheophyta</taxon>
        <taxon>Spermatophyta</taxon>
        <taxon>Magnoliopsida</taxon>
        <taxon>eudicotyledons</taxon>
        <taxon>Gunneridae</taxon>
        <taxon>Pentapetalae</taxon>
        <taxon>rosids</taxon>
        <taxon>fabids</taxon>
        <taxon>Fabales</taxon>
        <taxon>Fabaceae</taxon>
        <taxon>Papilionoideae</taxon>
        <taxon>50 kb inversion clade</taxon>
        <taxon>NPAAA clade</taxon>
        <taxon>Hologalegina</taxon>
        <taxon>IRL clade</taxon>
        <taxon>Trifolieae</taxon>
        <taxon>Medicago</taxon>
    </lineage>
</organism>
<keyword evidence="5 6" id="KW-0539">Nucleus</keyword>
<dbReference type="PaxDb" id="3880-AES62004"/>